<evidence type="ECO:0000313" key="1">
    <source>
        <dbReference type="EMBL" id="OHA70221.1"/>
    </source>
</evidence>
<comment type="caution">
    <text evidence="1">The sequence shown here is derived from an EMBL/GenBank/DDBJ whole genome shotgun (WGS) entry which is preliminary data.</text>
</comment>
<proteinExistence type="predicted"/>
<dbReference type="Proteomes" id="UP000178613">
    <property type="component" value="Unassembled WGS sequence"/>
</dbReference>
<organism evidence="1 2">
    <name type="scientific">Candidatus Wildermuthbacteria bacterium RIFCSPHIGHO2_02_FULL_49_9</name>
    <dbReference type="NCBI Taxonomy" id="1802456"/>
    <lineage>
        <taxon>Bacteria</taxon>
        <taxon>Candidatus Wildermuthiibacteriota</taxon>
    </lineage>
</organism>
<protein>
    <submittedName>
        <fullName evidence="1">Uncharacterized protein</fullName>
    </submittedName>
</protein>
<evidence type="ECO:0000313" key="2">
    <source>
        <dbReference type="Proteomes" id="UP000178613"/>
    </source>
</evidence>
<name>A0A1G2RDT8_9BACT</name>
<reference evidence="1 2" key="1">
    <citation type="journal article" date="2016" name="Nat. Commun.">
        <title>Thousands of microbial genomes shed light on interconnected biogeochemical processes in an aquifer system.</title>
        <authorList>
            <person name="Anantharaman K."/>
            <person name="Brown C.T."/>
            <person name="Hug L.A."/>
            <person name="Sharon I."/>
            <person name="Castelle C.J."/>
            <person name="Probst A.J."/>
            <person name="Thomas B.C."/>
            <person name="Singh A."/>
            <person name="Wilkins M.J."/>
            <person name="Karaoz U."/>
            <person name="Brodie E.L."/>
            <person name="Williams K.H."/>
            <person name="Hubbard S.S."/>
            <person name="Banfield J.F."/>
        </authorList>
    </citation>
    <scope>NUCLEOTIDE SEQUENCE [LARGE SCALE GENOMIC DNA]</scope>
</reference>
<dbReference type="AlphaFoldDB" id="A0A1G2RDT8"/>
<gene>
    <name evidence="1" type="ORF">A3D64_00925</name>
</gene>
<dbReference type="EMBL" id="MHUB01000031">
    <property type="protein sequence ID" value="OHA70221.1"/>
    <property type="molecule type" value="Genomic_DNA"/>
</dbReference>
<sequence length="103" mass="11997">MEYLYDCVRTYFTKNSWAKEAAPPAANGGLPRRKIFSFICLSPCPTFSFKKERKFFCSAFIPSQTKKKEERRGGARARGRKVSFPLHSLFTFRPLAGFWREVF</sequence>
<accession>A0A1G2RDT8</accession>